<dbReference type="Gene3D" id="3.30.200.20">
    <property type="entry name" value="Phosphorylase Kinase, domain 1"/>
    <property type="match status" value="1"/>
</dbReference>
<dbReference type="NCBIfam" id="NF045510">
    <property type="entry name" value="4Cys_prefix_kin"/>
    <property type="match status" value="1"/>
</dbReference>
<proteinExistence type="predicted"/>
<comment type="caution">
    <text evidence="3">The sequence shown here is derived from an EMBL/GenBank/DDBJ whole genome shotgun (WGS) entry which is preliminary data.</text>
</comment>
<evidence type="ECO:0000313" key="4">
    <source>
        <dbReference type="Proteomes" id="UP000631421"/>
    </source>
</evidence>
<sequence length="673" mass="75820">MSYCINPLCPQPDRHDNQGAYCLSCGTGLVLNSRYRVQRDLTGKEAIQGGFGRIYEILEGSQPKILKVLQYRWNDDAKAVELFKKEADVLRQLNSSGIPKIDGYFQHQTKARMPLHCIVMEKIDGDTLEQWLHKNRNQPISDKLAIAWLEEIVNILALVHSQKYFHRDLKPANIMLRRTGELVLIDFGTAREMTASYLAKLNRGEITGIISKGFTPSEQMHGEAVTQSDFFALGRSFAQLLTGKHPLDMYSGARDELVWHKYTQDCTPELLDLVDKMMAKLAQDRHQNTSELLRDIAKVRKIVEKQKTKVRVIKGMRRRDVLLLLGGSSALAVIAWENRPKPKPDIPTPTIPSPPPPNIETPRPTQNEPTPEPTPKPTISLQTQTLNNIITVNASGQEISRTSSTIQYFTQNLSLPNGAVPLEMALISAGSFRMGRPNSEKGFDDEVPQHEVKFPKDFYMGRYAVTQAQWLAVMGSFSSAFNSLDAKLKGDNRPMVSVSWHEAREFCKRLTATLPANRGIYRLPTEAEWEYACRAGTTTPFHFGETITPSLVNYDGSNPYANAPKGEYRLQTVDVNNFFPNAWGLHQMHGNVWEWCLDEYVDSYNPKSSNSKNNGSEPYGDITVNENDNRSRSLRGGCWIFGAIYCRSASRDRVNARNQGNNVGFRVVFASSS</sequence>
<dbReference type="GO" id="GO:0120147">
    <property type="term" value="F:formylglycine-generating oxidase activity"/>
    <property type="evidence" value="ECO:0007669"/>
    <property type="project" value="TreeGrafter"/>
</dbReference>
<dbReference type="InterPro" id="IPR016187">
    <property type="entry name" value="CTDL_fold"/>
</dbReference>
<reference evidence="3" key="2">
    <citation type="submission" date="2020-08" db="EMBL/GenBank/DDBJ databases">
        <authorList>
            <person name="Chen M."/>
            <person name="Teng W."/>
            <person name="Zhao L."/>
            <person name="Hu C."/>
            <person name="Zhou Y."/>
            <person name="Han B."/>
            <person name="Song L."/>
            <person name="Shu W."/>
        </authorList>
    </citation>
    <scope>NUCLEOTIDE SEQUENCE</scope>
    <source>
        <strain evidence="3">FACHB-1277</strain>
    </source>
</reference>
<feature type="region of interest" description="Disordered" evidence="1">
    <location>
        <begin position="339"/>
        <end position="379"/>
    </location>
</feature>
<dbReference type="Proteomes" id="UP000631421">
    <property type="component" value="Unassembled WGS sequence"/>
</dbReference>
<dbReference type="Pfam" id="PF00069">
    <property type="entry name" value="Pkinase"/>
    <property type="match status" value="1"/>
</dbReference>
<dbReference type="SUPFAM" id="SSF56112">
    <property type="entry name" value="Protein kinase-like (PK-like)"/>
    <property type="match status" value="1"/>
</dbReference>
<dbReference type="GO" id="GO:0005524">
    <property type="term" value="F:ATP binding"/>
    <property type="evidence" value="ECO:0007669"/>
    <property type="project" value="InterPro"/>
</dbReference>
<dbReference type="InterPro" id="IPR000719">
    <property type="entry name" value="Prot_kinase_dom"/>
</dbReference>
<gene>
    <name evidence="3" type="ORF">H6F44_16885</name>
</gene>
<feature type="compositionally biased region" description="Pro residues" evidence="1">
    <location>
        <begin position="345"/>
        <end position="359"/>
    </location>
</feature>
<dbReference type="InterPro" id="IPR005532">
    <property type="entry name" value="SUMF_dom"/>
</dbReference>
<dbReference type="CDD" id="cd14014">
    <property type="entry name" value="STKc_PknB_like"/>
    <property type="match status" value="1"/>
</dbReference>
<dbReference type="InterPro" id="IPR008271">
    <property type="entry name" value="Ser/Thr_kinase_AS"/>
</dbReference>
<feature type="compositionally biased region" description="Low complexity" evidence="1">
    <location>
        <begin position="607"/>
        <end position="616"/>
    </location>
</feature>
<keyword evidence="4" id="KW-1185">Reference proteome</keyword>
<dbReference type="RefSeq" id="WP_190352200.1">
    <property type="nucleotide sequence ID" value="NZ_JACJPY010000066.1"/>
</dbReference>
<dbReference type="GO" id="GO:0004672">
    <property type="term" value="F:protein kinase activity"/>
    <property type="evidence" value="ECO:0007669"/>
    <property type="project" value="InterPro"/>
</dbReference>
<organism evidence="3 4">
    <name type="scientific">Pseudanabaena cinerea FACHB-1277</name>
    <dbReference type="NCBI Taxonomy" id="2949581"/>
    <lineage>
        <taxon>Bacteria</taxon>
        <taxon>Bacillati</taxon>
        <taxon>Cyanobacteriota</taxon>
        <taxon>Cyanophyceae</taxon>
        <taxon>Pseudanabaenales</taxon>
        <taxon>Pseudanabaenaceae</taxon>
        <taxon>Pseudanabaena</taxon>
        <taxon>Pseudanabaena cinerea</taxon>
    </lineage>
</organism>
<evidence type="ECO:0000313" key="3">
    <source>
        <dbReference type="EMBL" id="MBD2151784.1"/>
    </source>
</evidence>
<dbReference type="PROSITE" id="PS50011">
    <property type="entry name" value="PROTEIN_KINASE_DOM"/>
    <property type="match status" value="1"/>
</dbReference>
<dbReference type="AlphaFoldDB" id="A0A926UVD9"/>
<dbReference type="InterPro" id="IPR042095">
    <property type="entry name" value="SUMF_sf"/>
</dbReference>
<feature type="region of interest" description="Disordered" evidence="1">
    <location>
        <begin position="607"/>
        <end position="627"/>
    </location>
</feature>
<dbReference type="SMART" id="SM00220">
    <property type="entry name" value="S_TKc"/>
    <property type="match status" value="1"/>
</dbReference>
<evidence type="ECO:0000259" key="2">
    <source>
        <dbReference type="PROSITE" id="PS50011"/>
    </source>
</evidence>
<feature type="domain" description="Protein kinase" evidence="2">
    <location>
        <begin position="40"/>
        <end position="297"/>
    </location>
</feature>
<dbReference type="InterPro" id="IPR051043">
    <property type="entry name" value="Sulfatase_Mod_Factor_Kinase"/>
</dbReference>
<feature type="compositionally biased region" description="Low complexity" evidence="1">
    <location>
        <begin position="360"/>
        <end position="369"/>
    </location>
</feature>
<dbReference type="PANTHER" id="PTHR23150">
    <property type="entry name" value="SULFATASE MODIFYING FACTOR 1, 2"/>
    <property type="match status" value="1"/>
</dbReference>
<evidence type="ECO:0000256" key="1">
    <source>
        <dbReference type="SAM" id="MobiDB-lite"/>
    </source>
</evidence>
<dbReference type="Gene3D" id="1.10.510.10">
    <property type="entry name" value="Transferase(Phosphotransferase) domain 1"/>
    <property type="match status" value="1"/>
</dbReference>
<name>A0A926UVD9_9CYAN</name>
<dbReference type="PROSITE" id="PS00108">
    <property type="entry name" value="PROTEIN_KINASE_ST"/>
    <property type="match status" value="1"/>
</dbReference>
<dbReference type="Pfam" id="PF03781">
    <property type="entry name" value="FGE-sulfatase"/>
    <property type="match status" value="1"/>
</dbReference>
<dbReference type="EMBL" id="JACJPY010000066">
    <property type="protein sequence ID" value="MBD2151784.1"/>
    <property type="molecule type" value="Genomic_DNA"/>
</dbReference>
<dbReference type="Gene3D" id="3.90.1580.10">
    <property type="entry name" value="paralog of FGE (formylglycine-generating enzyme)"/>
    <property type="match status" value="1"/>
</dbReference>
<reference evidence="3" key="1">
    <citation type="journal article" date="2015" name="ISME J.">
        <title>Draft Genome Sequence of Streptomyces incarnatus NRRL8089, which Produces the Nucleoside Antibiotic Sinefungin.</title>
        <authorList>
            <person name="Oshima K."/>
            <person name="Hattori M."/>
            <person name="Shimizu H."/>
            <person name="Fukuda K."/>
            <person name="Nemoto M."/>
            <person name="Inagaki K."/>
            <person name="Tamura T."/>
        </authorList>
    </citation>
    <scope>NUCLEOTIDE SEQUENCE</scope>
    <source>
        <strain evidence="3">FACHB-1277</strain>
    </source>
</reference>
<dbReference type="PANTHER" id="PTHR23150:SF19">
    <property type="entry name" value="FORMYLGLYCINE-GENERATING ENZYME"/>
    <property type="match status" value="1"/>
</dbReference>
<accession>A0A926UVD9</accession>
<protein>
    <submittedName>
        <fullName evidence="3">SUMF1/EgtB/PvdO family nonheme iron enzyme</fullName>
    </submittedName>
</protein>
<dbReference type="InterPro" id="IPR011009">
    <property type="entry name" value="Kinase-like_dom_sf"/>
</dbReference>
<dbReference type="SUPFAM" id="SSF56436">
    <property type="entry name" value="C-type lectin-like"/>
    <property type="match status" value="1"/>
</dbReference>